<keyword evidence="1" id="KW-0732">Signal</keyword>
<accession>A0A8S1AW61</accession>
<name>A0A8S1AW61_ARCPL</name>
<evidence type="ECO:0000313" key="2">
    <source>
        <dbReference type="EMBL" id="CAB3250730.1"/>
    </source>
</evidence>
<organism evidence="2 3">
    <name type="scientific">Arctia plantaginis</name>
    <name type="common">Wood tiger moth</name>
    <name type="synonym">Phalaena plantaginis</name>
    <dbReference type="NCBI Taxonomy" id="874455"/>
    <lineage>
        <taxon>Eukaryota</taxon>
        <taxon>Metazoa</taxon>
        <taxon>Ecdysozoa</taxon>
        <taxon>Arthropoda</taxon>
        <taxon>Hexapoda</taxon>
        <taxon>Insecta</taxon>
        <taxon>Pterygota</taxon>
        <taxon>Neoptera</taxon>
        <taxon>Endopterygota</taxon>
        <taxon>Lepidoptera</taxon>
        <taxon>Glossata</taxon>
        <taxon>Ditrysia</taxon>
        <taxon>Noctuoidea</taxon>
        <taxon>Erebidae</taxon>
        <taxon>Arctiinae</taxon>
        <taxon>Arctia</taxon>
    </lineage>
</organism>
<proteinExistence type="predicted"/>
<reference evidence="2 3" key="1">
    <citation type="submission" date="2020-04" db="EMBL/GenBank/DDBJ databases">
        <authorList>
            <person name="Wallbank WR R."/>
            <person name="Pardo Diaz C."/>
            <person name="Kozak K."/>
            <person name="Martin S."/>
            <person name="Jiggins C."/>
            <person name="Moest M."/>
            <person name="Warren A I."/>
            <person name="Byers J.R.P. K."/>
            <person name="Montejo-Kovacevich G."/>
            <person name="Yen C E."/>
        </authorList>
    </citation>
    <scope>NUCLEOTIDE SEQUENCE [LARGE SCALE GENOMIC DNA]</scope>
</reference>
<sequence>MIALVLCFVCKIIQVAKSSFCNCEVEQFESRKKKPRKCVKKTRNQRRRKVAAHAYVSYGRCACAFDALHGGVVVVIRLTTVFTCVCHVQKQCEKWLLIIFS</sequence>
<evidence type="ECO:0000313" key="3">
    <source>
        <dbReference type="Proteomes" id="UP000494256"/>
    </source>
</evidence>
<protein>
    <recommendedName>
        <fullName evidence="4">Secreted protein</fullName>
    </recommendedName>
</protein>
<dbReference type="Proteomes" id="UP000494256">
    <property type="component" value="Unassembled WGS sequence"/>
</dbReference>
<gene>
    <name evidence="2" type="ORF">APLA_LOCUS13258</name>
</gene>
<feature type="chain" id="PRO_5035851052" description="Secreted protein" evidence="1">
    <location>
        <begin position="19"/>
        <end position="101"/>
    </location>
</feature>
<dbReference type="OrthoDB" id="407509at2759"/>
<dbReference type="AlphaFoldDB" id="A0A8S1AW61"/>
<feature type="signal peptide" evidence="1">
    <location>
        <begin position="1"/>
        <end position="18"/>
    </location>
</feature>
<comment type="caution">
    <text evidence="2">The sequence shown here is derived from an EMBL/GenBank/DDBJ whole genome shotgun (WGS) entry which is preliminary data.</text>
</comment>
<evidence type="ECO:0000256" key="1">
    <source>
        <dbReference type="SAM" id="SignalP"/>
    </source>
</evidence>
<evidence type="ECO:0008006" key="4">
    <source>
        <dbReference type="Google" id="ProtNLM"/>
    </source>
</evidence>
<dbReference type="EMBL" id="CADEBD010000348">
    <property type="protein sequence ID" value="CAB3250730.1"/>
    <property type="molecule type" value="Genomic_DNA"/>
</dbReference>